<evidence type="ECO:0000256" key="7">
    <source>
        <dbReference type="SAM" id="SignalP"/>
    </source>
</evidence>
<accession>A0A2K3PEU1</accession>
<keyword evidence="6" id="KW-0720">Serine protease</keyword>
<feature type="domain" description="Peptidase S54 rhomboid" evidence="8">
    <location>
        <begin position="179"/>
        <end position="308"/>
    </location>
</feature>
<dbReference type="GO" id="GO:0006508">
    <property type="term" value="P:proteolysis"/>
    <property type="evidence" value="ECO:0007669"/>
    <property type="project" value="UniProtKB-KW"/>
</dbReference>
<keyword evidence="3 6" id="KW-0812">Transmembrane</keyword>
<evidence type="ECO:0000313" key="10">
    <source>
        <dbReference type="Proteomes" id="UP000236291"/>
    </source>
</evidence>
<dbReference type="EC" id="3.4.21.105" evidence="6"/>
<feature type="chain" id="PRO_5014373434" description="RHOMBOID-like protein" evidence="7">
    <location>
        <begin position="18"/>
        <end position="506"/>
    </location>
</feature>
<comment type="caution">
    <text evidence="9">The sequence shown here is derived from an EMBL/GenBank/DDBJ whole genome shotgun (WGS) entry which is preliminary data.</text>
</comment>
<feature type="transmembrane region" description="Helical" evidence="6">
    <location>
        <begin position="265"/>
        <end position="284"/>
    </location>
</feature>
<feature type="transmembrane region" description="Helical" evidence="6">
    <location>
        <begin position="220"/>
        <end position="253"/>
    </location>
</feature>
<feature type="transmembrane region" description="Helical" evidence="6">
    <location>
        <begin position="319"/>
        <end position="339"/>
    </location>
</feature>
<dbReference type="InterPro" id="IPR044730">
    <property type="entry name" value="RNase_H-like_dom_plant"/>
</dbReference>
<keyword evidence="6" id="KW-0645">Protease</keyword>
<comment type="similarity">
    <text evidence="2 6">Belongs to the peptidase S54 family.</text>
</comment>
<dbReference type="Pfam" id="PF01694">
    <property type="entry name" value="Rhomboid"/>
    <property type="match status" value="1"/>
</dbReference>
<dbReference type="GO" id="GO:0016020">
    <property type="term" value="C:membrane"/>
    <property type="evidence" value="ECO:0007669"/>
    <property type="project" value="UniProtKB-SubCell"/>
</dbReference>
<feature type="transmembrane region" description="Helical" evidence="6">
    <location>
        <begin position="290"/>
        <end position="307"/>
    </location>
</feature>
<feature type="signal peptide" evidence="7">
    <location>
        <begin position="1"/>
        <end position="17"/>
    </location>
</feature>
<comment type="caution">
    <text evidence="6">Lacks conserved residue(s) required for the propagation of feature annotation.</text>
</comment>
<dbReference type="InterPro" id="IPR002610">
    <property type="entry name" value="Peptidase_S54_rhomboid-like"/>
</dbReference>
<feature type="transmembrane region" description="Helical" evidence="6">
    <location>
        <begin position="110"/>
        <end position="129"/>
    </location>
</feature>
<dbReference type="PANTHER" id="PTHR22936:SF77">
    <property type="entry name" value="RHOMBOID-LIKE PROTEIN 1"/>
    <property type="match status" value="1"/>
</dbReference>
<keyword evidence="7" id="KW-0732">Signal</keyword>
<gene>
    <name evidence="9" type="ORF">L195_g010486</name>
</gene>
<dbReference type="CDD" id="cd06222">
    <property type="entry name" value="RNase_H_like"/>
    <property type="match status" value="1"/>
</dbReference>
<evidence type="ECO:0000256" key="5">
    <source>
        <dbReference type="ARBA" id="ARBA00023136"/>
    </source>
</evidence>
<dbReference type="InterPro" id="IPR035952">
    <property type="entry name" value="Rhomboid-like_sf"/>
</dbReference>
<comment type="catalytic activity">
    <reaction evidence="6">
        <text>Cleaves type-1 transmembrane domains using a catalytic dyad composed of serine and histidine that are contributed by different transmembrane domains.</text>
        <dbReference type="EC" id="3.4.21.105"/>
    </reaction>
</comment>
<reference evidence="9 10" key="2">
    <citation type="journal article" date="2017" name="Front. Plant Sci.">
        <title>Gene Classification and Mining of Molecular Markers Useful in Red Clover (Trifolium pratense) Breeding.</title>
        <authorList>
            <person name="Istvanek J."/>
            <person name="Dluhosova J."/>
            <person name="Dluhos P."/>
            <person name="Patkova L."/>
            <person name="Nedelnik J."/>
            <person name="Repkova J."/>
        </authorList>
    </citation>
    <scope>NUCLEOTIDE SEQUENCE [LARGE SCALE GENOMIC DNA]</scope>
    <source>
        <strain evidence="10">cv. Tatra</strain>
        <tissue evidence="9">Young leaves</tissue>
    </source>
</reference>
<evidence type="ECO:0000256" key="3">
    <source>
        <dbReference type="ARBA" id="ARBA00022692"/>
    </source>
</evidence>
<keyword evidence="6" id="KW-0378">Hydrolase</keyword>
<evidence type="ECO:0000256" key="4">
    <source>
        <dbReference type="ARBA" id="ARBA00022989"/>
    </source>
</evidence>
<evidence type="ECO:0000256" key="1">
    <source>
        <dbReference type="ARBA" id="ARBA00004141"/>
    </source>
</evidence>
<dbReference type="SUPFAM" id="SSF144091">
    <property type="entry name" value="Rhomboid-like"/>
    <property type="match status" value="1"/>
</dbReference>
<sequence>MLLILRLLGYLFPLWRWFSIPLPTILLPEQRQEYLETSEEFFDAESSYSSEQEFLSVSETLSSPPEEILFMSVSETSEAAAQPLPPQLEAAPEVAAQPLPPPVENKYRPWLTSVIVAVYVAIFVVTMGINNCPKTTLPPSDCFPSFLGRFSFQPTEQNPIFGPSRDTLIKMGGLYLRMEVWRLFSNIWLHEGFTQLVTDIVTLLGVAIPLERKFGFVRVGLLYIVSGLGGSLFSGLFIGTGVTVGASGALAGLTAGSLFDISQKGFDRFLSITLMVINVVATIVQNGDNFANIGGSIFGLGFGFIILSRPPVNRLRCTAVLVVVIVGLLAGIVMLLKGVNFNEYCSNSNSWCHFLDCIPLPGLPCKYRGNECESTDMGSVLSLTCKGSGRTGLFPLVNGQNPSPPRPIAMPNAHTTQLFTTLKVEKEIEGCSQDPRSNRKSDTIYIDWKISQEWWIKFNCDGSQNDRVALAGCGGLLRDSNDKWIKDYNRKIGSCDALHAEMWGMY</sequence>
<dbReference type="GO" id="GO:0004252">
    <property type="term" value="F:serine-type endopeptidase activity"/>
    <property type="evidence" value="ECO:0007669"/>
    <property type="project" value="InterPro"/>
</dbReference>
<name>A0A2K3PEU1_TRIPR</name>
<keyword evidence="5 6" id="KW-0472">Membrane</keyword>
<comment type="subcellular location">
    <subcellularLocation>
        <location evidence="1 6">Membrane</location>
        <topology evidence="1 6">Multi-pass membrane protein</topology>
    </subcellularLocation>
</comment>
<dbReference type="STRING" id="57577.A0A2K3PEU1"/>
<evidence type="ECO:0000259" key="8">
    <source>
        <dbReference type="Pfam" id="PF01694"/>
    </source>
</evidence>
<reference evidence="9 10" key="1">
    <citation type="journal article" date="2014" name="Am. J. Bot.">
        <title>Genome assembly and annotation for red clover (Trifolium pratense; Fabaceae).</title>
        <authorList>
            <person name="Istvanek J."/>
            <person name="Jaros M."/>
            <person name="Krenek A."/>
            <person name="Repkova J."/>
        </authorList>
    </citation>
    <scope>NUCLEOTIDE SEQUENCE [LARGE SCALE GENOMIC DNA]</scope>
    <source>
        <strain evidence="10">cv. Tatra</strain>
        <tissue evidence="9">Young leaves</tissue>
    </source>
</reference>
<dbReference type="Proteomes" id="UP000236291">
    <property type="component" value="Unassembled WGS sequence"/>
</dbReference>
<dbReference type="InterPro" id="IPR022764">
    <property type="entry name" value="Peptidase_S54_rhomboid_dom"/>
</dbReference>
<dbReference type="AlphaFoldDB" id="A0A2K3PEU1"/>
<protein>
    <recommendedName>
        <fullName evidence="6">RHOMBOID-like protein</fullName>
        <ecNumber evidence="6">3.4.21.105</ecNumber>
    </recommendedName>
</protein>
<evidence type="ECO:0000256" key="6">
    <source>
        <dbReference type="RuleBase" id="RU362115"/>
    </source>
</evidence>
<dbReference type="Gene3D" id="1.20.1540.10">
    <property type="entry name" value="Rhomboid-like"/>
    <property type="match status" value="1"/>
</dbReference>
<proteinExistence type="inferred from homology"/>
<evidence type="ECO:0000313" key="9">
    <source>
        <dbReference type="EMBL" id="PNY13818.1"/>
    </source>
</evidence>
<evidence type="ECO:0000256" key="2">
    <source>
        <dbReference type="ARBA" id="ARBA00009045"/>
    </source>
</evidence>
<dbReference type="PANTHER" id="PTHR22936">
    <property type="entry name" value="RHOMBOID-RELATED"/>
    <property type="match status" value="1"/>
</dbReference>
<keyword evidence="4 6" id="KW-1133">Transmembrane helix</keyword>
<comment type="function">
    <text evidence="6">Serine protease involved in intramembrane proteolysis.</text>
</comment>
<organism evidence="9 10">
    <name type="scientific">Trifolium pratense</name>
    <name type="common">Red clover</name>
    <dbReference type="NCBI Taxonomy" id="57577"/>
    <lineage>
        <taxon>Eukaryota</taxon>
        <taxon>Viridiplantae</taxon>
        <taxon>Streptophyta</taxon>
        <taxon>Embryophyta</taxon>
        <taxon>Tracheophyta</taxon>
        <taxon>Spermatophyta</taxon>
        <taxon>Magnoliopsida</taxon>
        <taxon>eudicotyledons</taxon>
        <taxon>Gunneridae</taxon>
        <taxon>Pentapetalae</taxon>
        <taxon>rosids</taxon>
        <taxon>fabids</taxon>
        <taxon>Fabales</taxon>
        <taxon>Fabaceae</taxon>
        <taxon>Papilionoideae</taxon>
        <taxon>50 kb inversion clade</taxon>
        <taxon>NPAAA clade</taxon>
        <taxon>Hologalegina</taxon>
        <taxon>IRL clade</taxon>
        <taxon>Trifolieae</taxon>
        <taxon>Trifolium</taxon>
    </lineage>
</organism>
<dbReference type="EMBL" id="ASHM01006371">
    <property type="protein sequence ID" value="PNY13818.1"/>
    <property type="molecule type" value="Genomic_DNA"/>
</dbReference>